<name>A0ABP7QQZ7_9BURK</name>
<dbReference type="EMBL" id="BAABBP010000004">
    <property type="protein sequence ID" value="GAA3985970.1"/>
    <property type="molecule type" value="Genomic_DNA"/>
</dbReference>
<organism evidence="2 3">
    <name type="scientific">Comamonas faecalis</name>
    <dbReference type="NCBI Taxonomy" id="1387849"/>
    <lineage>
        <taxon>Bacteria</taxon>
        <taxon>Pseudomonadati</taxon>
        <taxon>Pseudomonadota</taxon>
        <taxon>Betaproteobacteria</taxon>
        <taxon>Burkholderiales</taxon>
        <taxon>Comamonadaceae</taxon>
        <taxon>Comamonas</taxon>
    </lineage>
</organism>
<evidence type="ECO:0000259" key="1">
    <source>
        <dbReference type="PROSITE" id="PS51186"/>
    </source>
</evidence>
<gene>
    <name evidence="2" type="ORF">GCM10022279_06350</name>
</gene>
<accession>A0ABP7QQZ7</accession>
<evidence type="ECO:0000313" key="2">
    <source>
        <dbReference type="EMBL" id="GAA3985970.1"/>
    </source>
</evidence>
<proteinExistence type="predicted"/>
<dbReference type="PROSITE" id="PS51186">
    <property type="entry name" value="GNAT"/>
    <property type="match status" value="1"/>
</dbReference>
<dbReference type="Proteomes" id="UP001501627">
    <property type="component" value="Unassembled WGS sequence"/>
</dbReference>
<dbReference type="Gene3D" id="3.40.630.30">
    <property type="match status" value="1"/>
</dbReference>
<comment type="caution">
    <text evidence="2">The sequence shown here is derived from an EMBL/GenBank/DDBJ whole genome shotgun (WGS) entry which is preliminary data.</text>
</comment>
<feature type="domain" description="N-acetyltransferase" evidence="1">
    <location>
        <begin position="8"/>
        <end position="160"/>
    </location>
</feature>
<dbReference type="SUPFAM" id="SSF55729">
    <property type="entry name" value="Acyl-CoA N-acyltransferases (Nat)"/>
    <property type="match status" value="1"/>
</dbReference>
<keyword evidence="3" id="KW-1185">Reference proteome</keyword>
<dbReference type="Pfam" id="PF00583">
    <property type="entry name" value="Acetyltransf_1"/>
    <property type="match status" value="1"/>
</dbReference>
<dbReference type="PANTHER" id="PTHR43305">
    <property type="entry name" value="FAMILY N-ACETYLTRANSFERASE, PUTATIVE (AFU_ORTHOLOGUE AFUA_2G01380)-RELATED"/>
    <property type="match status" value="1"/>
</dbReference>
<dbReference type="InterPro" id="IPR000182">
    <property type="entry name" value="GNAT_dom"/>
</dbReference>
<dbReference type="InterPro" id="IPR016181">
    <property type="entry name" value="Acyl_CoA_acyltransferase"/>
</dbReference>
<dbReference type="CDD" id="cd04301">
    <property type="entry name" value="NAT_SF"/>
    <property type="match status" value="1"/>
</dbReference>
<sequence>MDQPPSITLLIPTQPHEMDTVRALFQDYADSLDVDLAFQHFDEELDSLPGDYAPPRGVIMLAEVDGSPAGCCAIRPLDTVDYPNACEMKRLFVRKPFRGFGLGRQLAEAALDAARRAGYASVLLDTLDTMESARALYAELGFEEIPPYYHNPIAGAHYLKADIY</sequence>
<protein>
    <submittedName>
        <fullName evidence="2">GNAT family N-acetyltransferase</fullName>
    </submittedName>
</protein>
<reference evidence="3" key="1">
    <citation type="journal article" date="2019" name="Int. J. Syst. Evol. Microbiol.">
        <title>The Global Catalogue of Microorganisms (GCM) 10K type strain sequencing project: providing services to taxonomists for standard genome sequencing and annotation.</title>
        <authorList>
            <consortium name="The Broad Institute Genomics Platform"/>
            <consortium name="The Broad Institute Genome Sequencing Center for Infectious Disease"/>
            <person name="Wu L."/>
            <person name="Ma J."/>
        </authorList>
    </citation>
    <scope>NUCLEOTIDE SEQUENCE [LARGE SCALE GENOMIC DNA]</scope>
    <source>
        <strain evidence="3">JCM 17561</strain>
    </source>
</reference>
<dbReference type="InterPro" id="IPR052777">
    <property type="entry name" value="Acetyltransferase_Enz"/>
</dbReference>
<evidence type="ECO:0000313" key="3">
    <source>
        <dbReference type="Proteomes" id="UP001501627"/>
    </source>
</evidence>
<dbReference type="PANTHER" id="PTHR43305:SF1">
    <property type="entry name" value="FAMILY N-ACETYLTRANSFERASE, PUTATIVE (AFU_ORTHOLOGUE AFUA_2G01380)-RELATED"/>
    <property type="match status" value="1"/>
</dbReference>